<gene>
    <name evidence="3" type="ORF">Q4F19_07915</name>
</gene>
<reference evidence="3" key="1">
    <citation type="submission" date="2023-07" db="EMBL/GenBank/DDBJ databases">
        <authorList>
            <person name="Kim M."/>
        </authorList>
    </citation>
    <scope>NUCLEOTIDE SEQUENCE</scope>
    <source>
        <strain evidence="3">BIUV-7</strain>
    </source>
</reference>
<evidence type="ECO:0000313" key="4">
    <source>
        <dbReference type="Proteomes" id="UP001169764"/>
    </source>
</evidence>
<protein>
    <submittedName>
        <fullName evidence="3">WYL domain-containing protein</fullName>
    </submittedName>
</protein>
<evidence type="ECO:0000259" key="1">
    <source>
        <dbReference type="Pfam" id="PF13280"/>
    </source>
</evidence>
<dbReference type="InterPro" id="IPR026881">
    <property type="entry name" value="WYL_dom"/>
</dbReference>
<dbReference type="PANTHER" id="PTHR34580:SF1">
    <property type="entry name" value="PROTEIN PAFC"/>
    <property type="match status" value="1"/>
</dbReference>
<dbReference type="PROSITE" id="PS52050">
    <property type="entry name" value="WYL"/>
    <property type="match status" value="1"/>
</dbReference>
<dbReference type="Pfam" id="PF13280">
    <property type="entry name" value="WYL"/>
    <property type="match status" value="1"/>
</dbReference>
<accession>A0ABT8Y7M1</accession>
<comment type="caution">
    <text evidence="3">The sequence shown here is derived from an EMBL/GenBank/DDBJ whole genome shotgun (WGS) entry which is preliminary data.</text>
</comment>
<dbReference type="RefSeq" id="WP_303541382.1">
    <property type="nucleotide sequence ID" value="NZ_JAUOTP010000003.1"/>
</dbReference>
<dbReference type="PANTHER" id="PTHR34580">
    <property type="match status" value="1"/>
</dbReference>
<dbReference type="InterPro" id="IPR057727">
    <property type="entry name" value="WCX_dom"/>
</dbReference>
<dbReference type="Pfam" id="PF25583">
    <property type="entry name" value="WCX"/>
    <property type="match status" value="1"/>
</dbReference>
<evidence type="ECO:0000313" key="3">
    <source>
        <dbReference type="EMBL" id="MDO6414305.1"/>
    </source>
</evidence>
<feature type="domain" description="WYL" evidence="1">
    <location>
        <begin position="20"/>
        <end position="90"/>
    </location>
</feature>
<sequence>MLEAPVHAARPGPRPAGDEEVVEAIYEALKGCNLLRILYRKREDEAPRERVVAPHGLLLGVRRYLVARDTTKGPKATLQHYRVEEIYHAELLDGTFETDPAFDLKKHAEKGVGSYESAQEFGEVVWRFRPDAAPQARRYVFHPTQTTEEAEDGSLIVKFRASGYLEMTWHLYSWGDAVEVVAPLRLREMVHDYRRTFPALP</sequence>
<proteinExistence type="predicted"/>
<dbReference type="Proteomes" id="UP001169764">
    <property type="component" value="Unassembled WGS sequence"/>
</dbReference>
<organism evidence="3 4">
    <name type="scientific">Sphingomonas natans</name>
    <dbReference type="NCBI Taxonomy" id="3063330"/>
    <lineage>
        <taxon>Bacteria</taxon>
        <taxon>Pseudomonadati</taxon>
        <taxon>Pseudomonadota</taxon>
        <taxon>Alphaproteobacteria</taxon>
        <taxon>Sphingomonadales</taxon>
        <taxon>Sphingomonadaceae</taxon>
        <taxon>Sphingomonas</taxon>
    </lineage>
</organism>
<evidence type="ECO:0000259" key="2">
    <source>
        <dbReference type="Pfam" id="PF25583"/>
    </source>
</evidence>
<dbReference type="EMBL" id="JAUOTP010000003">
    <property type="protein sequence ID" value="MDO6414305.1"/>
    <property type="molecule type" value="Genomic_DNA"/>
</dbReference>
<feature type="domain" description="WCX" evidence="2">
    <location>
        <begin position="123"/>
        <end position="191"/>
    </location>
</feature>
<name>A0ABT8Y7M1_9SPHN</name>
<dbReference type="InterPro" id="IPR051534">
    <property type="entry name" value="CBASS_pafABC_assoc_protein"/>
</dbReference>
<keyword evidence="4" id="KW-1185">Reference proteome</keyword>